<proteinExistence type="predicted"/>
<organism evidence="1 2">
    <name type="scientific">Vibrio natriegens NBRC 15636 = ATCC 14048 = DSM 759</name>
    <dbReference type="NCBI Taxonomy" id="1219067"/>
    <lineage>
        <taxon>Bacteria</taxon>
        <taxon>Pseudomonadati</taxon>
        <taxon>Pseudomonadota</taxon>
        <taxon>Gammaproteobacteria</taxon>
        <taxon>Vibrionales</taxon>
        <taxon>Vibrionaceae</taxon>
        <taxon>Vibrio</taxon>
    </lineage>
</organism>
<evidence type="ECO:0000313" key="1">
    <source>
        <dbReference type="EMBL" id="ANQ11463.1"/>
    </source>
</evidence>
<dbReference type="GeneID" id="70913553"/>
<sequence length="214" mass="25053">MQSDHEFQNWAVIGKGTERVCYQNPSNPAQCVKLSQKDAAKQTYREIEFFERLKKKNVQFAHIPNFLGEVTTETRVGFKQQVVLDDNLSVSKNLAQYLVQQGDNLDIDKLLLAIRVLKDYLLKNRVIPSDLVMTNILVRQAESDITLYLIDGFGNTEFIPISDFIPYLTRKKINRKFKKFLRKNLHLSMQIRDKDEELATYNRKVDEFESLYLK</sequence>
<dbReference type="InterPro" id="IPR011009">
    <property type="entry name" value="Kinase-like_dom_sf"/>
</dbReference>
<dbReference type="InterPro" id="IPR019647">
    <property type="entry name" value="PhoP_reg_network_YrbL"/>
</dbReference>
<keyword evidence="2" id="KW-1185">Reference proteome</keyword>
<protein>
    <recommendedName>
        <fullName evidence="3">Protein kinase domain-containing protein</fullName>
    </recommendedName>
</protein>
<dbReference type="KEGG" id="vna:PN96_12090"/>
<accession>A0AAN0Y0Q5</accession>
<evidence type="ECO:0000313" key="2">
    <source>
        <dbReference type="Proteomes" id="UP000092741"/>
    </source>
</evidence>
<evidence type="ECO:0008006" key="3">
    <source>
        <dbReference type="Google" id="ProtNLM"/>
    </source>
</evidence>
<gene>
    <name evidence="1" type="ORF">BA890_01240</name>
</gene>
<dbReference type="Pfam" id="PF10707">
    <property type="entry name" value="YrbL-PhoP_reg"/>
    <property type="match status" value="1"/>
</dbReference>
<name>A0AAN0Y0Q5_VIBNA</name>
<dbReference type="SUPFAM" id="SSF56112">
    <property type="entry name" value="Protein kinase-like (PK-like)"/>
    <property type="match status" value="1"/>
</dbReference>
<dbReference type="AlphaFoldDB" id="A0AAN0Y0Q5"/>
<dbReference type="Proteomes" id="UP000092741">
    <property type="component" value="Chromosome 1"/>
</dbReference>
<dbReference type="EMBL" id="CP016345">
    <property type="protein sequence ID" value="ANQ11463.1"/>
    <property type="molecule type" value="Genomic_DNA"/>
</dbReference>
<dbReference type="RefSeq" id="WP_020335790.1">
    <property type="nucleotide sequence ID" value="NZ_ATFJ01000038.1"/>
</dbReference>
<reference evidence="1 2" key="1">
    <citation type="submission" date="2016-07" db="EMBL/GenBank/DDBJ databases">
        <title>Developing Vibrio natriegens as a novel, fast-growing host for biotechnology.</title>
        <authorList>
            <person name="Weinstock M.T."/>
            <person name="Hesek E.D."/>
            <person name="Wilson C.M."/>
            <person name="Gibson D.G."/>
        </authorList>
    </citation>
    <scope>NUCLEOTIDE SEQUENCE [LARGE SCALE GENOMIC DNA]</scope>
    <source>
        <strain evidence="1 2">ATCC 14048</strain>
    </source>
</reference>